<dbReference type="PANTHER" id="PTHR46246">
    <property type="entry name" value="GUANOSINE-3',5'-BIS(DIPHOSPHATE) 3'-PYROPHOSPHOHYDROLASE MESH1"/>
    <property type="match status" value="1"/>
</dbReference>
<evidence type="ECO:0000313" key="1">
    <source>
        <dbReference type="EMBL" id="CAB4134455.1"/>
    </source>
</evidence>
<dbReference type="SUPFAM" id="SSF109604">
    <property type="entry name" value="HD-domain/PDEase-like"/>
    <property type="match status" value="1"/>
</dbReference>
<proteinExistence type="predicted"/>
<reference evidence="1" key="1">
    <citation type="submission" date="2020-04" db="EMBL/GenBank/DDBJ databases">
        <authorList>
            <person name="Chiriac C."/>
            <person name="Salcher M."/>
            <person name="Ghai R."/>
            <person name="Kavagutti S V."/>
        </authorList>
    </citation>
    <scope>NUCLEOTIDE SEQUENCE</scope>
</reference>
<organism evidence="1">
    <name type="scientific">uncultured Caudovirales phage</name>
    <dbReference type="NCBI Taxonomy" id="2100421"/>
    <lineage>
        <taxon>Viruses</taxon>
        <taxon>Duplodnaviria</taxon>
        <taxon>Heunggongvirae</taxon>
        <taxon>Uroviricota</taxon>
        <taxon>Caudoviricetes</taxon>
        <taxon>Peduoviridae</taxon>
        <taxon>Maltschvirus</taxon>
        <taxon>Maltschvirus maltsch</taxon>
    </lineage>
</organism>
<name>A0A6J5LJU8_9CAUD</name>
<dbReference type="Pfam" id="PF13328">
    <property type="entry name" value="HD_4"/>
    <property type="match status" value="1"/>
</dbReference>
<dbReference type="GO" id="GO:0008893">
    <property type="term" value="F:guanosine-3',5'-bis(diphosphate) 3'-diphosphatase activity"/>
    <property type="evidence" value="ECO:0007669"/>
    <property type="project" value="TreeGrafter"/>
</dbReference>
<dbReference type="PANTHER" id="PTHR46246:SF1">
    <property type="entry name" value="GUANOSINE-3',5'-BIS(DIPHOSPHATE) 3'-PYROPHOSPHOHYDROLASE MESH1"/>
    <property type="match status" value="1"/>
</dbReference>
<dbReference type="InterPro" id="IPR052194">
    <property type="entry name" value="MESH1"/>
</dbReference>
<accession>A0A6J5LJU8</accession>
<dbReference type="Gene3D" id="1.10.3210.10">
    <property type="entry name" value="Hypothetical protein af1432"/>
    <property type="match status" value="1"/>
</dbReference>
<dbReference type="EMBL" id="LR796284">
    <property type="protein sequence ID" value="CAB4134455.1"/>
    <property type="molecule type" value="Genomic_DNA"/>
</dbReference>
<protein>
    <submittedName>
        <fullName evidence="1">HD/PDEase domain containing protein</fullName>
    </submittedName>
</protein>
<sequence>MKGEMLSKALHIATTKHHGQFDKGGNPYILHCLKVMHYTRSDDEEVLCAAVLHDVIEDTDTTYVELIEAGISVPVITAINCLTKQRGQTYEEYKAAVKGNRIAVQVKMADLRHNSDIRRLKGVTEKDVQRVAKYMQFYSELQDLQKTWLE</sequence>
<gene>
    <name evidence="1" type="ORF">UFOVP273_74</name>
</gene>